<feature type="transmembrane region" description="Helical" evidence="1">
    <location>
        <begin position="12"/>
        <end position="30"/>
    </location>
</feature>
<keyword evidence="1" id="KW-0812">Transmembrane</keyword>
<sequence length="144" mass="14444">MSIEGTFTVREAEVALSIATLLGVVGLFAIPPVQLSAIAVGSPAGIAIALGIWAVPTLLSTVALYHVTTGPRRLASYLAGVLGAFTLGVVVLNVSAVLTTDGAFTYGGPGAFVGPVIALFTASLLGVVVLVDTGVHRLTVLSSE</sequence>
<reference evidence="2 3" key="1">
    <citation type="submission" date="2016-10" db="EMBL/GenBank/DDBJ databases">
        <authorList>
            <person name="de Groot N.N."/>
        </authorList>
    </citation>
    <scope>NUCLEOTIDE SEQUENCE [LARGE SCALE GENOMIC DNA]</scope>
    <source>
        <strain evidence="2 3">CDM_5</strain>
    </source>
</reference>
<keyword evidence="1" id="KW-0472">Membrane</keyword>
<feature type="transmembrane region" description="Helical" evidence="1">
    <location>
        <begin position="42"/>
        <end position="65"/>
    </location>
</feature>
<feature type="transmembrane region" description="Helical" evidence="1">
    <location>
        <begin position="110"/>
        <end position="131"/>
    </location>
</feature>
<evidence type="ECO:0000256" key="1">
    <source>
        <dbReference type="SAM" id="Phobius"/>
    </source>
</evidence>
<keyword evidence="1" id="KW-1133">Transmembrane helix</keyword>
<accession>A0A1H7PNN3</accession>
<dbReference type="EMBL" id="FOAD01000004">
    <property type="protein sequence ID" value="SEL37068.1"/>
    <property type="molecule type" value="Genomic_DNA"/>
</dbReference>
<proteinExistence type="predicted"/>
<evidence type="ECO:0000313" key="3">
    <source>
        <dbReference type="Proteomes" id="UP000183894"/>
    </source>
</evidence>
<evidence type="ECO:0000313" key="2">
    <source>
        <dbReference type="EMBL" id="SEL37068.1"/>
    </source>
</evidence>
<dbReference type="AlphaFoldDB" id="A0A1H7PNN3"/>
<feature type="transmembrane region" description="Helical" evidence="1">
    <location>
        <begin position="77"/>
        <end position="98"/>
    </location>
</feature>
<gene>
    <name evidence="2" type="ORF">SAMN04488691_104140</name>
</gene>
<dbReference type="Proteomes" id="UP000183894">
    <property type="component" value="Unassembled WGS sequence"/>
</dbReference>
<organism evidence="2 3">
    <name type="scientific">Haloferax larsenii</name>
    <dbReference type="NCBI Taxonomy" id="302484"/>
    <lineage>
        <taxon>Archaea</taxon>
        <taxon>Methanobacteriati</taxon>
        <taxon>Methanobacteriota</taxon>
        <taxon>Stenosarchaea group</taxon>
        <taxon>Halobacteria</taxon>
        <taxon>Halobacteriales</taxon>
        <taxon>Haloferacaceae</taxon>
        <taxon>Haloferax</taxon>
    </lineage>
</organism>
<dbReference type="RefSeq" id="WP_074793758.1">
    <property type="nucleotide sequence ID" value="NZ_FOAD01000004.1"/>
</dbReference>
<protein>
    <submittedName>
        <fullName evidence="2">Uncharacterized protein</fullName>
    </submittedName>
</protein>
<name>A0A1H7PNN3_HALLR</name>